<accession>A0A1I9GD44</accession>
<dbReference type="AlphaFoldDB" id="A0A1I9GD44"/>
<organism evidence="2">
    <name type="scientific">Brugia malayi</name>
    <name type="common">Filarial nematode worm</name>
    <dbReference type="NCBI Taxonomy" id="6279"/>
    <lineage>
        <taxon>Eukaryota</taxon>
        <taxon>Metazoa</taxon>
        <taxon>Ecdysozoa</taxon>
        <taxon>Nematoda</taxon>
        <taxon>Chromadorea</taxon>
        <taxon>Rhabditida</taxon>
        <taxon>Spirurina</taxon>
        <taxon>Spiruromorpha</taxon>
        <taxon>Filarioidea</taxon>
        <taxon>Onchocercidae</taxon>
        <taxon>Brugia</taxon>
    </lineage>
</organism>
<feature type="region of interest" description="Disordered" evidence="1">
    <location>
        <begin position="69"/>
        <end position="108"/>
    </location>
</feature>
<name>A0A1I9GD44_BRUMA</name>
<feature type="compositionally biased region" description="Basic and acidic residues" evidence="1">
    <location>
        <begin position="94"/>
        <end position="108"/>
    </location>
</feature>
<protein>
    <submittedName>
        <fullName evidence="2">Bm10401</fullName>
    </submittedName>
</protein>
<proteinExistence type="predicted"/>
<dbReference type="OMA" id="LPWCTTI"/>
<evidence type="ECO:0000313" key="2">
    <source>
        <dbReference type="EMBL" id="CRZ24991.1"/>
    </source>
</evidence>
<sequence>MLRTIIHRYYHYFPLLKMSFYNLSGYCFKNVEKPSSSGRHVFDTTKSSHRTANIPEIGSTIYNTIQTGGETLVDGSSESKESETGSRPMSETSLRMDHSKSFKVFKSESHTKLSRDKIRSDSISNNKVERRTRKRNKGVIVREYENDVEDKNSPYNDLITRYSYNHGPGGYCEDVSGSARNHRMRKNKSRLRLLSRRRLGVSLYDGTDSVRDYSSRSSRNREVYEETEATSGTGISLLSIPDKKKTRMRQNAILITDIAAMRSDKTPQCLLQLPISVITEQRIRVTTTVRQLWLHSTIYVYSASELGHCNIEELEKMLVSAPIMNREVSETKWDKRPLNLKEDIFVKNNIIKIRRSTLFCDLQDGKQVIASDRRTYDNLCPAEVTNIAQREVYGNVALRPQSMLNITLICGERRSINGNIRLIEKLIITLSSSKEPEASHRLQRQIEERVIKPENYHLPIQYTEEVLIGQRRIDITREAEINPPKGLSEFLTAGEPQIFEFGEIRKYGDFAESSSQSFGHIPSSYPIQRSLPSFSTVGQMRQVKETKPEQFSSSYVSRYRSQSSEADEHLKEQIPIQKFHPETQIETQGVNATGIPIINSTAESQVSTKQKQLIDSAKREKIDLRSKKAHSLRRGLRRSSRWSRFALSRSQSHPNSTESIRTVPATFSPLETSTPIKKTPTMAKDLIDRNKFPMKECVKTSKSQSSGTGTHIRSTLDCDITLSTTKEVNVTEIPIEIKGELNGLPWCTTIRLRVKHDANEKPTFIPNRLSLNHNVLWQNENLQKEQSKDATTAVKK</sequence>
<reference evidence="2" key="2">
    <citation type="submission" date="2012-12" db="EMBL/GenBank/DDBJ databases">
        <authorList>
            <consortium name="WormBase Consortium"/>
            <person name="Ghedin E."/>
            <person name="Paulini M."/>
        </authorList>
    </citation>
    <scope>NUCLEOTIDE SEQUENCE</scope>
    <source>
        <strain evidence="2">FR3</strain>
    </source>
</reference>
<gene>
    <name evidence="2" type="primary">Bm10401</name>
    <name evidence="2" type="ORF">BM_Bm10401</name>
</gene>
<evidence type="ECO:0000256" key="1">
    <source>
        <dbReference type="SAM" id="MobiDB-lite"/>
    </source>
</evidence>
<reference evidence="2" key="1">
    <citation type="journal article" date="2007" name="Science">
        <title>Draft genome of the filarial nematode parasite Brugia malayi.</title>
        <authorList>
            <person name="Ghedin E."/>
            <person name="Wang S."/>
            <person name="Spiro D."/>
            <person name="Caler E."/>
            <person name="Zhao Q."/>
            <person name="Crabtree J."/>
            <person name="Allen J.E."/>
            <person name="Delcher A.L."/>
            <person name="Guiliano D.B."/>
            <person name="Miranda-Saavedra D."/>
            <person name="Angiuoli S.V."/>
            <person name="Creasy T."/>
            <person name="Amedeo P."/>
            <person name="Haas B."/>
            <person name="El-Sayed N.M."/>
            <person name="Wortman J.R."/>
            <person name="Feldblyum T."/>
            <person name="Tallon L."/>
            <person name="Schatz M."/>
            <person name="Shumway M."/>
            <person name="Koo H."/>
            <person name="Salzberg S.L."/>
            <person name="Schobel S."/>
            <person name="Pertea M."/>
            <person name="Pop M."/>
            <person name="White O."/>
            <person name="Barton G.J."/>
            <person name="Carlow C.K."/>
            <person name="Crawford M.J."/>
            <person name="Daub J."/>
            <person name="Dimmic M.W."/>
            <person name="Estes C.F."/>
            <person name="Foster J.M."/>
            <person name="Ganatra M."/>
            <person name="Gregory W.F."/>
            <person name="Johnson N.M."/>
            <person name="Jin J."/>
            <person name="Komuniecki R."/>
            <person name="Korf I."/>
            <person name="Kumar S."/>
            <person name="Laney S."/>
            <person name="Li B.W."/>
            <person name="Li W."/>
            <person name="Lindblom T.H."/>
            <person name="Lustigman S."/>
            <person name="Ma D."/>
            <person name="Maina C.V."/>
            <person name="Martin D.M."/>
            <person name="McCarter J.P."/>
            <person name="McReynolds L."/>
            <person name="Mitreva M."/>
            <person name="Nutman T.B."/>
            <person name="Parkinson J."/>
            <person name="Peregrin-Alvarez J.M."/>
            <person name="Poole C."/>
            <person name="Ren Q."/>
            <person name="Saunders L."/>
            <person name="Sluder A.E."/>
            <person name="Smith K."/>
            <person name="Stanke M."/>
            <person name="Unnasch T.R."/>
            <person name="Ware J."/>
            <person name="Wei A.D."/>
            <person name="Weil G."/>
            <person name="Williams D.J."/>
            <person name="Zhang Y."/>
            <person name="Williams S.A."/>
            <person name="Fraser-Liggett C."/>
            <person name="Slatko B."/>
            <person name="Blaxter M.L."/>
            <person name="Scott A.L."/>
        </authorList>
    </citation>
    <scope>NUCLEOTIDE SEQUENCE</scope>
    <source>
        <strain evidence="2">FR3</strain>
    </source>
</reference>
<dbReference type="EMBL" id="LN856992">
    <property type="protein sequence ID" value="CRZ24991.1"/>
    <property type="molecule type" value="Genomic_DNA"/>
</dbReference>